<reference evidence="1 2" key="1">
    <citation type="submission" date="2024-11" db="EMBL/GenBank/DDBJ databases">
        <title>A near-complete genome assembly of Cinchona calisaya.</title>
        <authorList>
            <person name="Lian D.C."/>
            <person name="Zhao X.W."/>
            <person name="Wei L."/>
        </authorList>
    </citation>
    <scope>NUCLEOTIDE SEQUENCE [LARGE SCALE GENOMIC DNA]</scope>
    <source>
        <tissue evidence="1">Nenye</tissue>
    </source>
</reference>
<name>A0ABD3ANZ8_9GENT</name>
<dbReference type="EMBL" id="JBJUIK010000003">
    <property type="protein sequence ID" value="KAL3532904.1"/>
    <property type="molecule type" value="Genomic_DNA"/>
</dbReference>
<proteinExistence type="predicted"/>
<sequence>MTEKILISPAIEALADKVVGIDTTPTVQSIANPDGKRDTNILSVQQEDTPLIDRPTNDNKEDSMISRSVLESKKIVDEDEITDSLSNSAEVVCVPKIREQLRLLYRQLLDSLNNKGLKSALHESSASPGFSAVQRT</sequence>
<dbReference type="Proteomes" id="UP001630127">
    <property type="component" value="Unassembled WGS sequence"/>
</dbReference>
<accession>A0ABD3ANZ8</accession>
<comment type="caution">
    <text evidence="1">The sequence shown here is derived from an EMBL/GenBank/DDBJ whole genome shotgun (WGS) entry which is preliminary data.</text>
</comment>
<organism evidence="1 2">
    <name type="scientific">Cinchona calisaya</name>
    <dbReference type="NCBI Taxonomy" id="153742"/>
    <lineage>
        <taxon>Eukaryota</taxon>
        <taxon>Viridiplantae</taxon>
        <taxon>Streptophyta</taxon>
        <taxon>Embryophyta</taxon>
        <taxon>Tracheophyta</taxon>
        <taxon>Spermatophyta</taxon>
        <taxon>Magnoliopsida</taxon>
        <taxon>eudicotyledons</taxon>
        <taxon>Gunneridae</taxon>
        <taxon>Pentapetalae</taxon>
        <taxon>asterids</taxon>
        <taxon>lamiids</taxon>
        <taxon>Gentianales</taxon>
        <taxon>Rubiaceae</taxon>
        <taxon>Cinchonoideae</taxon>
        <taxon>Cinchoneae</taxon>
        <taxon>Cinchona</taxon>
    </lineage>
</organism>
<evidence type="ECO:0000313" key="2">
    <source>
        <dbReference type="Proteomes" id="UP001630127"/>
    </source>
</evidence>
<evidence type="ECO:0000313" key="1">
    <source>
        <dbReference type="EMBL" id="KAL3532904.1"/>
    </source>
</evidence>
<keyword evidence="2" id="KW-1185">Reference proteome</keyword>
<dbReference type="AlphaFoldDB" id="A0ABD3ANZ8"/>
<gene>
    <name evidence="1" type="ORF">ACH5RR_006425</name>
</gene>
<protein>
    <submittedName>
        <fullName evidence="1">Uncharacterized protein</fullName>
    </submittedName>
</protein>